<evidence type="ECO:0000256" key="12">
    <source>
        <dbReference type="SAM" id="MobiDB-lite"/>
    </source>
</evidence>
<evidence type="ECO:0000256" key="7">
    <source>
        <dbReference type="ARBA" id="ARBA00022795"/>
    </source>
</evidence>
<keyword evidence="7" id="KW-1005">Bacterial flagellum biogenesis</keyword>
<dbReference type="PROSITE" id="PS00372">
    <property type="entry name" value="PTS_EIIA_TYPE_2_HIS"/>
    <property type="match status" value="1"/>
</dbReference>
<dbReference type="Pfam" id="PF01312">
    <property type="entry name" value="Bac_export_2"/>
    <property type="match status" value="1"/>
</dbReference>
<keyword evidence="6 13" id="KW-0812">Transmembrane</keyword>
<feature type="transmembrane region" description="Helical" evidence="13">
    <location>
        <begin position="235"/>
        <end position="256"/>
    </location>
</feature>
<dbReference type="Proteomes" id="UP001195483">
    <property type="component" value="Unassembled WGS sequence"/>
</dbReference>
<dbReference type="InterPro" id="IPR038770">
    <property type="entry name" value="Na+/solute_symporter_sf"/>
</dbReference>
<dbReference type="GO" id="GO:1902600">
    <property type="term" value="P:proton transmembrane transport"/>
    <property type="evidence" value="ECO:0007669"/>
    <property type="project" value="InterPro"/>
</dbReference>
<evidence type="ECO:0000256" key="1">
    <source>
        <dbReference type="ARBA" id="ARBA00004651"/>
    </source>
</evidence>
<dbReference type="GO" id="GO:0005886">
    <property type="term" value="C:plasma membrane"/>
    <property type="evidence" value="ECO:0007669"/>
    <property type="project" value="UniProtKB-SubCell"/>
</dbReference>
<dbReference type="Gene3D" id="6.10.250.2080">
    <property type="match status" value="1"/>
</dbReference>
<reference evidence="15" key="1">
    <citation type="journal article" date="2021" name="Genome Biol. Evol.">
        <title>A High-Quality Reference Genome for a Parasitic Bivalve with Doubly Uniparental Inheritance (Bivalvia: Unionida).</title>
        <authorList>
            <person name="Smith C.H."/>
        </authorList>
    </citation>
    <scope>NUCLEOTIDE SEQUENCE</scope>
    <source>
        <strain evidence="15">CHS0354</strain>
    </source>
</reference>
<feature type="region of interest" description="Disordered" evidence="12">
    <location>
        <begin position="206"/>
        <end position="227"/>
    </location>
</feature>
<evidence type="ECO:0000256" key="9">
    <source>
        <dbReference type="ARBA" id="ARBA00022989"/>
    </source>
</evidence>
<dbReference type="GO" id="GO:0015297">
    <property type="term" value="F:antiporter activity"/>
    <property type="evidence" value="ECO:0007669"/>
    <property type="project" value="InterPro"/>
</dbReference>
<evidence type="ECO:0000256" key="6">
    <source>
        <dbReference type="ARBA" id="ARBA00022692"/>
    </source>
</evidence>
<dbReference type="InterPro" id="IPR029025">
    <property type="entry name" value="T3SS_substrate_exporter_C"/>
</dbReference>
<keyword evidence="9 13" id="KW-1133">Transmembrane helix</keyword>
<dbReference type="SUPFAM" id="SSF55804">
    <property type="entry name" value="Phoshotransferase/anion transport protein"/>
    <property type="match status" value="1"/>
</dbReference>
<dbReference type="PANTHER" id="PTHR30531:SF12">
    <property type="entry name" value="FLAGELLAR BIOSYNTHETIC PROTEIN FLHB"/>
    <property type="match status" value="1"/>
</dbReference>
<dbReference type="Pfam" id="PF00999">
    <property type="entry name" value="Na_H_Exchanger"/>
    <property type="match status" value="1"/>
</dbReference>
<feature type="transmembrane region" description="Helical" evidence="13">
    <location>
        <begin position="21"/>
        <end position="40"/>
    </location>
</feature>
<keyword evidence="10 13" id="KW-0472">Membrane</keyword>
<proteinExistence type="inferred from homology"/>
<sequence>MLGGVLGGMHRREAIAVGFALNSRGAMEIILGMLALQFGIISETLFVAIVIMAIVTSAMSGSMIKLVLAKQKKYRLSEVVSPKLYIELTAGDKDSAIREMGQKASEVLKIPADVIIENLLQRERSTATGLGYRIAVPHARLEGIRQPVALVGISREGIDFDARDGKSAKIIFMILSHPDRAGGHSSILGDIARIFKGDGMTDKVMKYSGEKTEQPTDRKREESRKEGSVSYSREVPYVFIFGGLIGVIYYSGSYILTEFAKSFRAPFQGFEIYLNNESAMSSIFGAVMRAGFLTALAAGAVILVLGFVGGVVQVGFSFHAKPLIPSFSKINPFTGLTRIFGKRALGEIVIIAGKCIISGYIFYIVLADNHVLIMNMPELNSRNFFPPVFELLWIFSYKFFIAYAVIAAIDYFFRRWFHELGLKMTKQEIKDELKQTEGDPLIKSKIREAQRRISQARMLQDVPKADVIVTNPTHFAVALQYDRDTMSAPTMTAKGQDFLALRIMDIARKNDVPIVRNPPAARDMFARLEVGDTIPEDLYKIVAEILAFVYKQKNRRIG</sequence>
<evidence type="ECO:0000256" key="4">
    <source>
        <dbReference type="ARBA" id="ARBA00022448"/>
    </source>
</evidence>
<feature type="transmembrane region" description="Helical" evidence="13">
    <location>
        <begin position="46"/>
        <end position="68"/>
    </location>
</feature>
<dbReference type="InterPro" id="IPR002178">
    <property type="entry name" value="PTS_EIIA_type-2_dom"/>
</dbReference>
<comment type="caution">
    <text evidence="15">The sequence shown here is derived from an EMBL/GenBank/DDBJ whole genome shotgun (WGS) entry which is preliminary data.</text>
</comment>
<dbReference type="PANTHER" id="PTHR30531">
    <property type="entry name" value="FLAGELLAR BIOSYNTHETIC PROTEIN FLHB"/>
    <property type="match status" value="1"/>
</dbReference>
<evidence type="ECO:0000256" key="3">
    <source>
        <dbReference type="ARBA" id="ARBA00021622"/>
    </source>
</evidence>
<name>A0AAE0W7P0_9BIVA</name>
<accession>A0AAE0W7P0</accession>
<dbReference type="GO" id="GO:0009306">
    <property type="term" value="P:protein secretion"/>
    <property type="evidence" value="ECO:0007669"/>
    <property type="project" value="InterPro"/>
</dbReference>
<evidence type="ECO:0000256" key="13">
    <source>
        <dbReference type="SAM" id="Phobius"/>
    </source>
</evidence>
<reference evidence="15" key="3">
    <citation type="submission" date="2023-05" db="EMBL/GenBank/DDBJ databases">
        <authorList>
            <person name="Smith C.H."/>
        </authorList>
    </citation>
    <scope>NUCLEOTIDE SEQUENCE</scope>
    <source>
        <strain evidence="15">CHS0354</strain>
        <tissue evidence="15">Mantle</tissue>
    </source>
</reference>
<evidence type="ECO:0000256" key="8">
    <source>
        <dbReference type="ARBA" id="ARBA00022927"/>
    </source>
</evidence>
<evidence type="ECO:0000259" key="14">
    <source>
        <dbReference type="PROSITE" id="PS51094"/>
    </source>
</evidence>
<dbReference type="PROSITE" id="PS51094">
    <property type="entry name" value="PTS_EIIA_TYPE_2"/>
    <property type="match status" value="1"/>
</dbReference>
<feature type="transmembrane region" description="Helical" evidence="13">
    <location>
        <begin position="290"/>
        <end position="312"/>
    </location>
</feature>
<dbReference type="Gene3D" id="1.20.1530.20">
    <property type="match status" value="1"/>
</dbReference>
<dbReference type="InterPro" id="IPR006153">
    <property type="entry name" value="Cation/H_exchanger_TM"/>
</dbReference>
<dbReference type="Pfam" id="PF00359">
    <property type="entry name" value="PTS_EIIA_2"/>
    <property type="match status" value="1"/>
</dbReference>
<feature type="transmembrane region" description="Helical" evidence="13">
    <location>
        <begin position="348"/>
        <end position="366"/>
    </location>
</feature>
<reference evidence="15" key="2">
    <citation type="journal article" date="2021" name="Genome Biol. Evol.">
        <title>Developing a high-quality reference genome for a parasitic bivalve with doubly uniparental inheritance (Bivalvia: Unionida).</title>
        <authorList>
            <person name="Smith C.H."/>
        </authorList>
    </citation>
    <scope>NUCLEOTIDE SEQUENCE</scope>
    <source>
        <strain evidence="15">CHS0354</strain>
        <tissue evidence="15">Mantle</tissue>
    </source>
</reference>
<dbReference type="Gene3D" id="3.40.930.10">
    <property type="entry name" value="Mannitol-specific EII, Chain A"/>
    <property type="match status" value="1"/>
</dbReference>
<evidence type="ECO:0000313" key="16">
    <source>
        <dbReference type="Proteomes" id="UP001195483"/>
    </source>
</evidence>
<dbReference type="InterPro" id="IPR016152">
    <property type="entry name" value="PTrfase/Anion_transptr"/>
</dbReference>
<keyword evidence="8" id="KW-0653">Protein transport</keyword>
<dbReference type="SUPFAM" id="SSF160544">
    <property type="entry name" value="EscU C-terminal domain-like"/>
    <property type="match status" value="1"/>
</dbReference>
<keyword evidence="4" id="KW-0813">Transport</keyword>
<dbReference type="AlphaFoldDB" id="A0AAE0W7P0"/>
<dbReference type="InterPro" id="IPR006136">
    <property type="entry name" value="FlhB"/>
</dbReference>
<evidence type="ECO:0000313" key="15">
    <source>
        <dbReference type="EMBL" id="KAK3604139.1"/>
    </source>
</evidence>
<comment type="similarity">
    <text evidence="2">Belongs to the type III secretion exporter family.</text>
</comment>
<dbReference type="PRINTS" id="PR00950">
    <property type="entry name" value="TYPE3IMSPROT"/>
</dbReference>
<comment type="subcellular location">
    <subcellularLocation>
        <location evidence="1">Cell membrane</location>
        <topology evidence="1">Multi-pass membrane protein</topology>
    </subcellularLocation>
</comment>
<feature type="transmembrane region" description="Helical" evidence="13">
    <location>
        <begin position="391"/>
        <end position="413"/>
    </location>
</feature>
<keyword evidence="11" id="KW-1006">Bacterial flagellum protein export</keyword>
<dbReference type="InterPro" id="IPR006135">
    <property type="entry name" value="T3SS_substrate_exporter"/>
</dbReference>
<evidence type="ECO:0000256" key="2">
    <source>
        <dbReference type="ARBA" id="ARBA00010690"/>
    </source>
</evidence>
<dbReference type="NCBIfam" id="TIGR00328">
    <property type="entry name" value="flhB"/>
    <property type="match status" value="1"/>
</dbReference>
<keyword evidence="5" id="KW-1003">Cell membrane</keyword>
<dbReference type="Gene3D" id="3.40.1690.10">
    <property type="entry name" value="secretion proteins EscU"/>
    <property type="match status" value="1"/>
</dbReference>
<dbReference type="EMBL" id="JAEAOA010000186">
    <property type="protein sequence ID" value="KAK3604139.1"/>
    <property type="molecule type" value="Genomic_DNA"/>
</dbReference>
<gene>
    <name evidence="15" type="ORF">CHS0354_001946</name>
</gene>
<evidence type="ECO:0000256" key="11">
    <source>
        <dbReference type="ARBA" id="ARBA00023225"/>
    </source>
</evidence>
<evidence type="ECO:0000256" key="5">
    <source>
        <dbReference type="ARBA" id="ARBA00022475"/>
    </source>
</evidence>
<organism evidence="15 16">
    <name type="scientific">Potamilus streckersoni</name>
    <dbReference type="NCBI Taxonomy" id="2493646"/>
    <lineage>
        <taxon>Eukaryota</taxon>
        <taxon>Metazoa</taxon>
        <taxon>Spiralia</taxon>
        <taxon>Lophotrochozoa</taxon>
        <taxon>Mollusca</taxon>
        <taxon>Bivalvia</taxon>
        <taxon>Autobranchia</taxon>
        <taxon>Heteroconchia</taxon>
        <taxon>Palaeoheterodonta</taxon>
        <taxon>Unionida</taxon>
        <taxon>Unionoidea</taxon>
        <taxon>Unionidae</taxon>
        <taxon>Ambleminae</taxon>
        <taxon>Lampsilini</taxon>
        <taxon>Potamilus</taxon>
    </lineage>
</organism>
<evidence type="ECO:0000256" key="10">
    <source>
        <dbReference type="ARBA" id="ARBA00023136"/>
    </source>
</evidence>
<keyword evidence="16" id="KW-1185">Reference proteome</keyword>
<protein>
    <recommendedName>
        <fullName evidence="3">Flagellar biosynthetic protein FlhB</fullName>
    </recommendedName>
</protein>
<feature type="domain" description="PTS EIIA type-2" evidence="14">
    <location>
        <begin position="77"/>
        <end position="220"/>
    </location>
</feature>